<name>A0A1U7JIR8_9HYPH</name>
<evidence type="ECO:0000313" key="9">
    <source>
        <dbReference type="Proteomes" id="UP000185783"/>
    </source>
</evidence>
<comment type="similarity">
    <text evidence="2">Belongs to the HpcH/HpaI aldolase family.</text>
</comment>
<feature type="binding site" evidence="5">
    <location>
        <position position="73"/>
    </location>
    <ligand>
        <name>substrate</name>
    </ligand>
</feature>
<dbReference type="AlphaFoldDB" id="A0A1U7JIR8"/>
<dbReference type="SUPFAM" id="SSF51621">
    <property type="entry name" value="Phosphoenolpyruvate/pyruvate domain"/>
    <property type="match status" value="1"/>
</dbReference>
<protein>
    <submittedName>
        <fullName evidence="8">Malyl-CoA thiolesterase</fullName>
    </submittedName>
</protein>
<evidence type="ECO:0000313" key="8">
    <source>
        <dbReference type="EMBL" id="OKL44643.1"/>
    </source>
</evidence>
<evidence type="ECO:0000256" key="6">
    <source>
        <dbReference type="PIRSR" id="PIRSR015582-2"/>
    </source>
</evidence>
<feature type="binding site" evidence="6">
    <location>
        <position position="131"/>
    </location>
    <ligand>
        <name>Mg(2+)</name>
        <dbReference type="ChEBI" id="CHEBI:18420"/>
    </ligand>
</feature>
<reference evidence="8 9" key="1">
    <citation type="submission" date="2016-03" db="EMBL/GenBank/DDBJ databases">
        <title>Genome sequence of Nesiotobacter sp. nov., a moderately halophilic alphaproteobacterium isolated from the Yellow Sea, China.</title>
        <authorList>
            <person name="Zhang G."/>
            <person name="Zhang R."/>
        </authorList>
    </citation>
    <scope>NUCLEOTIDE SEQUENCE [LARGE SCALE GENOMIC DNA]</scope>
    <source>
        <strain evidence="8 9">WB1-6</strain>
    </source>
</reference>
<dbReference type="InterPro" id="IPR005000">
    <property type="entry name" value="Aldolase/citrate-lyase_domain"/>
</dbReference>
<dbReference type="InterPro" id="IPR015813">
    <property type="entry name" value="Pyrv/PenolPyrv_kinase-like_dom"/>
</dbReference>
<dbReference type="Proteomes" id="UP000185783">
    <property type="component" value="Unassembled WGS sequence"/>
</dbReference>
<keyword evidence="3 6" id="KW-0479">Metal-binding</keyword>
<organism evidence="8 9">
    <name type="scientific">Pseudovibrio exalbescens</name>
    <dbReference type="NCBI Taxonomy" id="197461"/>
    <lineage>
        <taxon>Bacteria</taxon>
        <taxon>Pseudomonadati</taxon>
        <taxon>Pseudomonadota</taxon>
        <taxon>Alphaproteobacteria</taxon>
        <taxon>Hyphomicrobiales</taxon>
        <taxon>Stappiaceae</taxon>
        <taxon>Pseudovibrio</taxon>
    </lineage>
</organism>
<evidence type="ECO:0000256" key="5">
    <source>
        <dbReference type="PIRSR" id="PIRSR015582-1"/>
    </source>
</evidence>
<sequence>MAAAGKTIRPRRSVLYVPGSNTRAIEKAKGLDVDSIIFDLEDAVAPEAKLDAREQVYQAVKAGDFGHRELVIRINALTSEFGRSDLDAAITAKPDAIALPKVNGPADLKLVSGILKAQGADPAIKLWAMMETPLAMLNAKGIGLSGLEDDVRLDALVMGTNDLAKETGVAIAPGRAELMPWLMTCVAAARAGRISIIDGVFNDFSKPEAFAEECAQGARMGMDGKTLIHPSQIEACHRAFSPGPYELAWARKMIAAFDDPANKSKGVVQVEGQMVERLHADMGRHLVAVAEAIEARNMAG</sequence>
<dbReference type="PANTHER" id="PTHR32308:SF10">
    <property type="entry name" value="CITRATE LYASE SUBUNIT BETA"/>
    <property type="match status" value="1"/>
</dbReference>
<evidence type="ECO:0000256" key="1">
    <source>
        <dbReference type="ARBA" id="ARBA00001946"/>
    </source>
</evidence>
<comment type="caution">
    <text evidence="8">The sequence shown here is derived from an EMBL/GenBank/DDBJ whole genome shotgun (WGS) entry which is preliminary data.</text>
</comment>
<dbReference type="GO" id="GO:0003824">
    <property type="term" value="F:catalytic activity"/>
    <property type="evidence" value="ECO:0007669"/>
    <property type="project" value="InterPro"/>
</dbReference>
<dbReference type="EMBL" id="LVVZ01000014">
    <property type="protein sequence ID" value="OKL44643.1"/>
    <property type="molecule type" value="Genomic_DNA"/>
</dbReference>
<evidence type="ECO:0000259" key="7">
    <source>
        <dbReference type="Pfam" id="PF03328"/>
    </source>
</evidence>
<dbReference type="Pfam" id="PF03328">
    <property type="entry name" value="HpcH_HpaI"/>
    <property type="match status" value="1"/>
</dbReference>
<feature type="binding site" evidence="6">
    <location>
        <position position="162"/>
    </location>
    <ligand>
        <name>Mg(2+)</name>
        <dbReference type="ChEBI" id="CHEBI:18420"/>
    </ligand>
</feature>
<dbReference type="GO" id="GO:0006107">
    <property type="term" value="P:oxaloacetate metabolic process"/>
    <property type="evidence" value="ECO:0007669"/>
    <property type="project" value="TreeGrafter"/>
</dbReference>
<keyword evidence="4 6" id="KW-0460">Magnesium</keyword>
<dbReference type="PANTHER" id="PTHR32308">
    <property type="entry name" value="LYASE BETA SUBUNIT, PUTATIVE (AFU_ORTHOLOGUE AFUA_4G13030)-RELATED"/>
    <property type="match status" value="1"/>
</dbReference>
<feature type="binding site" evidence="5">
    <location>
        <position position="131"/>
    </location>
    <ligand>
        <name>substrate</name>
    </ligand>
</feature>
<proteinExistence type="inferred from homology"/>
<dbReference type="RefSeq" id="WP_036488324.1">
    <property type="nucleotide sequence ID" value="NZ_LVVZ01000014.1"/>
</dbReference>
<evidence type="ECO:0000256" key="3">
    <source>
        <dbReference type="ARBA" id="ARBA00022723"/>
    </source>
</evidence>
<dbReference type="STRING" id="197461.A3843_09755"/>
<comment type="cofactor">
    <cofactor evidence="1">
        <name>Mg(2+)</name>
        <dbReference type="ChEBI" id="CHEBI:18420"/>
    </cofactor>
</comment>
<evidence type="ECO:0000256" key="2">
    <source>
        <dbReference type="ARBA" id="ARBA00005568"/>
    </source>
</evidence>
<gene>
    <name evidence="8" type="ORF">A3843_09755</name>
</gene>
<dbReference type="GO" id="GO:0000287">
    <property type="term" value="F:magnesium ion binding"/>
    <property type="evidence" value="ECO:0007669"/>
    <property type="project" value="TreeGrafter"/>
</dbReference>
<dbReference type="PIRSF" id="PIRSF015582">
    <property type="entry name" value="Cit_lyase_B"/>
    <property type="match status" value="1"/>
</dbReference>
<dbReference type="InterPro" id="IPR011206">
    <property type="entry name" value="Citrate_lyase_beta/mcl1/mcl2"/>
</dbReference>
<accession>A0A1U7JIR8</accession>
<evidence type="ECO:0000256" key="4">
    <source>
        <dbReference type="ARBA" id="ARBA00022842"/>
    </source>
</evidence>
<dbReference type="InterPro" id="IPR040442">
    <property type="entry name" value="Pyrv_kinase-like_dom_sf"/>
</dbReference>
<dbReference type="Gene3D" id="3.20.20.60">
    <property type="entry name" value="Phosphoenolpyruvate-binding domains"/>
    <property type="match status" value="1"/>
</dbReference>
<keyword evidence="9" id="KW-1185">Reference proteome</keyword>
<feature type="domain" description="HpcH/HpaI aldolase/citrate lyase" evidence="7">
    <location>
        <begin position="12"/>
        <end position="230"/>
    </location>
</feature>